<sequence length="223" mass="24888">MKRLTQAQSELIDAFLAEHGARVSTAQLEKDFLISEVFSAFTEPVVYREYAAKFVLCGGTVVSKAHRFTERISEDVDLRVIVPTGLSRSAQKRLLSHVKTEVLDRLRQQGYDIPDETVKAGNENRYIAILLSYESLYPPDQALRPELLIEISARSPILTPVECGYDTIVNELLGRAERSGSIAYLDIRETIAGKNAALLRRWSARLRGAGRVFEPVAVKLVVA</sequence>
<protein>
    <submittedName>
        <fullName evidence="1">Protein containing DUF1814</fullName>
    </submittedName>
</protein>
<proteinExistence type="predicted"/>
<reference evidence="1" key="2">
    <citation type="journal article" date="2014" name="ISME J.">
        <title>Microbial stratification in low pH oxic and suboxic macroscopic growths along an acid mine drainage.</title>
        <authorList>
            <person name="Mendez-Garcia C."/>
            <person name="Mesa V."/>
            <person name="Sprenger R.R."/>
            <person name="Richter M."/>
            <person name="Diez M.S."/>
            <person name="Solano J."/>
            <person name="Bargiela R."/>
            <person name="Golyshina O.V."/>
            <person name="Manteca A."/>
            <person name="Ramos J.L."/>
            <person name="Gallego J.R."/>
            <person name="Llorente I."/>
            <person name="Martins Dos Santos V.A."/>
            <person name="Jensen O.N."/>
            <person name="Pelaez A.I."/>
            <person name="Sanchez J."/>
            <person name="Ferrer M."/>
        </authorList>
    </citation>
    <scope>NUCLEOTIDE SEQUENCE</scope>
</reference>
<dbReference type="Gene3D" id="3.10.450.620">
    <property type="entry name" value="JHP933, nucleotidyltransferase-like core domain"/>
    <property type="match status" value="1"/>
</dbReference>
<reference evidence="1" key="1">
    <citation type="submission" date="2013-08" db="EMBL/GenBank/DDBJ databases">
        <authorList>
            <person name="Mendez C."/>
            <person name="Richter M."/>
            <person name="Ferrer M."/>
            <person name="Sanchez J."/>
        </authorList>
    </citation>
    <scope>NUCLEOTIDE SEQUENCE</scope>
</reference>
<gene>
    <name evidence="1" type="ORF">B1B_01618</name>
</gene>
<organism evidence="1">
    <name type="scientific">mine drainage metagenome</name>
    <dbReference type="NCBI Taxonomy" id="410659"/>
    <lineage>
        <taxon>unclassified sequences</taxon>
        <taxon>metagenomes</taxon>
        <taxon>ecological metagenomes</taxon>
    </lineage>
</organism>
<comment type="caution">
    <text evidence="1">The sequence shown here is derived from an EMBL/GenBank/DDBJ whole genome shotgun (WGS) entry which is preliminary data.</text>
</comment>
<dbReference type="EMBL" id="AUZY01001037">
    <property type="protein sequence ID" value="EQD76536.1"/>
    <property type="molecule type" value="Genomic_DNA"/>
</dbReference>
<evidence type="ECO:0000313" key="1">
    <source>
        <dbReference type="EMBL" id="EQD76536.1"/>
    </source>
</evidence>
<accession>T1BUC3</accession>
<dbReference type="Pfam" id="PF08843">
    <property type="entry name" value="AbiEii"/>
    <property type="match status" value="1"/>
</dbReference>
<dbReference type="InterPro" id="IPR014942">
    <property type="entry name" value="AbiEii"/>
</dbReference>
<name>T1BUC3_9ZZZZ</name>
<dbReference type="AlphaFoldDB" id="T1BUC3"/>